<sequence length="406" mass="42215">MAVTREDVLARLSKVTGPDGRTDVVSLGIVSDIFIAGGKVMFSLTVPAERARDLEMMRAAAEKVVRSIPGVEKATVMLTAERRAGSAPAQPVPRPAPGGNGNGHSHAGHSHAGHSHAGHSHAPAGQPPAQTRGVTPQKPAVPGVRHIVAVASGKGGVGKSTTAVNIAVGLKALGLSVGILDADIYGPSLPRLLGLSGRPEIISGRTMKPMEGHGLKVMSMGFLVEEETPMIWRGPMVMSALSQMLREVAWGDLDVLVVDMPPGTGDAQLTMAQQVPLAGAVIVSTPQDLALLDARKGLNMFRKVEVPVLGIVENMSYFLCPDCGGRHDIFGHGGARKEAERLGVPFLGEVPLHMSIRENSDAGTPVAIAEPGGVHAGIYAGIAAEIVKALEGREAGARRAPRIVID</sequence>
<dbReference type="PANTHER" id="PTHR42961">
    <property type="entry name" value="IRON-SULFUR PROTEIN NUBPL"/>
    <property type="match status" value="1"/>
</dbReference>
<comment type="function">
    <text evidence="11">Binds and transfers iron-sulfur (Fe-S) clusters to target apoproteins. Can hydrolyze ATP.</text>
</comment>
<feature type="domain" description="MIP18 family-like" evidence="13">
    <location>
        <begin position="5"/>
        <end position="76"/>
    </location>
</feature>
<dbReference type="AlphaFoldDB" id="A0A1E3GXA2"/>
<protein>
    <recommendedName>
        <fullName evidence="11">Iron-sulfur cluster carrier protein</fullName>
    </recommendedName>
</protein>
<dbReference type="OrthoDB" id="9809679at2"/>
<dbReference type="Gene3D" id="3.40.50.300">
    <property type="entry name" value="P-loop containing nucleotide triphosphate hydrolases"/>
    <property type="match status" value="1"/>
</dbReference>
<keyword evidence="5 11" id="KW-0479">Metal-binding</keyword>
<evidence type="ECO:0000256" key="8">
    <source>
        <dbReference type="ARBA" id="ARBA00022946"/>
    </source>
</evidence>
<name>A0A1E3GXA2_9HYPH</name>
<evidence type="ECO:0000256" key="7">
    <source>
        <dbReference type="ARBA" id="ARBA00022840"/>
    </source>
</evidence>
<reference evidence="14 15" key="1">
    <citation type="submission" date="2016-07" db="EMBL/GenBank/DDBJ databases">
        <title>Draft Genome Sequence of Methylobrevis pamukkalensis PK2.</title>
        <authorList>
            <person name="Vasilenko O.V."/>
            <person name="Doronina N.V."/>
            <person name="Shmareva M.N."/>
            <person name="Tarlachkov S.V."/>
            <person name="Mustakhimov I."/>
            <person name="Trotsenko Y.A."/>
        </authorList>
    </citation>
    <scope>NUCLEOTIDE SEQUENCE [LARGE SCALE GENOMIC DNA]</scope>
    <source>
        <strain evidence="14 15">PK2</strain>
    </source>
</reference>
<dbReference type="InterPro" id="IPR027417">
    <property type="entry name" value="P-loop_NTPase"/>
</dbReference>
<comment type="subunit">
    <text evidence="11">Homodimer.</text>
</comment>
<dbReference type="Pfam" id="PF10609">
    <property type="entry name" value="ParA"/>
    <property type="match status" value="1"/>
</dbReference>
<feature type="compositionally biased region" description="Low complexity" evidence="12">
    <location>
        <begin position="120"/>
        <end position="130"/>
    </location>
</feature>
<evidence type="ECO:0000256" key="5">
    <source>
        <dbReference type="ARBA" id="ARBA00022723"/>
    </source>
</evidence>
<dbReference type="CDD" id="cd02037">
    <property type="entry name" value="Mrp_NBP35"/>
    <property type="match status" value="1"/>
</dbReference>
<dbReference type="GO" id="GO:0016887">
    <property type="term" value="F:ATP hydrolysis activity"/>
    <property type="evidence" value="ECO:0007669"/>
    <property type="project" value="UniProtKB-UniRule"/>
</dbReference>
<gene>
    <name evidence="14" type="primary">minD_2</name>
    <name evidence="14" type="ORF">A6302_04021</name>
</gene>
<comment type="similarity">
    <text evidence="2">In the N-terminal section; belongs to the MIP18 family.</text>
</comment>
<keyword evidence="9 11" id="KW-0408">Iron</keyword>
<feature type="compositionally biased region" description="Basic residues" evidence="12">
    <location>
        <begin position="106"/>
        <end position="119"/>
    </location>
</feature>
<evidence type="ECO:0000256" key="6">
    <source>
        <dbReference type="ARBA" id="ARBA00022741"/>
    </source>
</evidence>
<dbReference type="SUPFAM" id="SSF117916">
    <property type="entry name" value="Fe-S cluster assembly (FSCA) domain-like"/>
    <property type="match status" value="1"/>
</dbReference>
<dbReference type="PATRIC" id="fig|1439726.3.peg.4248"/>
<keyword evidence="6 11" id="KW-0547">Nucleotide-binding</keyword>
<dbReference type="GO" id="GO:0051539">
    <property type="term" value="F:4 iron, 4 sulfur cluster binding"/>
    <property type="evidence" value="ECO:0007669"/>
    <property type="project" value="UniProtKB-KW"/>
</dbReference>
<keyword evidence="10 11" id="KW-0411">Iron-sulfur</keyword>
<dbReference type="GO" id="GO:0016226">
    <property type="term" value="P:iron-sulfur cluster assembly"/>
    <property type="evidence" value="ECO:0007669"/>
    <property type="project" value="InterPro"/>
</dbReference>
<keyword evidence="8" id="KW-0809">Transit peptide</keyword>
<evidence type="ECO:0000256" key="9">
    <source>
        <dbReference type="ARBA" id="ARBA00023004"/>
    </source>
</evidence>
<dbReference type="GO" id="GO:0032981">
    <property type="term" value="P:mitochondrial respiratory chain complex I assembly"/>
    <property type="evidence" value="ECO:0007669"/>
    <property type="project" value="UniProtKB-ARBA"/>
</dbReference>
<accession>A0A1E3GXA2</accession>
<dbReference type="PANTHER" id="PTHR42961:SF2">
    <property type="entry name" value="IRON-SULFUR PROTEIN NUBPL"/>
    <property type="match status" value="1"/>
</dbReference>
<evidence type="ECO:0000256" key="4">
    <source>
        <dbReference type="ARBA" id="ARBA00022485"/>
    </source>
</evidence>
<dbReference type="GO" id="GO:0140663">
    <property type="term" value="F:ATP-dependent FeS chaperone activity"/>
    <property type="evidence" value="ECO:0007669"/>
    <property type="project" value="InterPro"/>
</dbReference>
<feature type="region of interest" description="Disordered" evidence="12">
    <location>
        <begin position="82"/>
        <end position="139"/>
    </location>
</feature>
<evidence type="ECO:0000256" key="11">
    <source>
        <dbReference type="HAMAP-Rule" id="MF_02040"/>
    </source>
</evidence>
<proteinExistence type="inferred from homology"/>
<dbReference type="PROSITE" id="PS01215">
    <property type="entry name" value="MRP"/>
    <property type="match status" value="1"/>
</dbReference>
<dbReference type="HAMAP" id="MF_02040">
    <property type="entry name" value="Mrp_NBP35"/>
    <property type="match status" value="1"/>
</dbReference>
<keyword evidence="11" id="KW-0378">Hydrolase</keyword>
<dbReference type="Pfam" id="PF01883">
    <property type="entry name" value="FeS_assembly_P"/>
    <property type="match status" value="1"/>
</dbReference>
<evidence type="ECO:0000313" key="14">
    <source>
        <dbReference type="EMBL" id="ODN68682.1"/>
    </source>
</evidence>
<keyword evidence="4" id="KW-0004">4Fe-4S</keyword>
<dbReference type="Proteomes" id="UP000094622">
    <property type="component" value="Unassembled WGS sequence"/>
</dbReference>
<evidence type="ECO:0000259" key="13">
    <source>
        <dbReference type="Pfam" id="PF01883"/>
    </source>
</evidence>
<evidence type="ECO:0000256" key="1">
    <source>
        <dbReference type="ARBA" id="ARBA00001966"/>
    </source>
</evidence>
<comment type="caution">
    <text evidence="14">The sequence shown here is derived from an EMBL/GenBank/DDBJ whole genome shotgun (WGS) entry which is preliminary data.</text>
</comment>
<comment type="cofactor">
    <cofactor evidence="1">
        <name>[4Fe-4S] cluster</name>
        <dbReference type="ChEBI" id="CHEBI:49883"/>
    </cofactor>
</comment>
<dbReference type="InterPro" id="IPR034904">
    <property type="entry name" value="FSCA_dom_sf"/>
</dbReference>
<dbReference type="InterPro" id="IPR044304">
    <property type="entry name" value="NUBPL-like"/>
</dbReference>
<organism evidence="14 15">
    <name type="scientific">Methylobrevis pamukkalensis</name>
    <dbReference type="NCBI Taxonomy" id="1439726"/>
    <lineage>
        <taxon>Bacteria</taxon>
        <taxon>Pseudomonadati</taxon>
        <taxon>Pseudomonadota</taxon>
        <taxon>Alphaproteobacteria</taxon>
        <taxon>Hyphomicrobiales</taxon>
        <taxon>Pleomorphomonadaceae</taxon>
        <taxon>Methylobrevis</taxon>
    </lineage>
</organism>
<evidence type="ECO:0000256" key="10">
    <source>
        <dbReference type="ARBA" id="ARBA00023014"/>
    </source>
</evidence>
<dbReference type="InterPro" id="IPR019591">
    <property type="entry name" value="Mrp/NBP35_ATP-bd"/>
</dbReference>
<dbReference type="InterPro" id="IPR002744">
    <property type="entry name" value="MIP18-like"/>
</dbReference>
<dbReference type="SUPFAM" id="SSF52540">
    <property type="entry name" value="P-loop containing nucleoside triphosphate hydrolases"/>
    <property type="match status" value="1"/>
</dbReference>
<dbReference type="InterPro" id="IPR033756">
    <property type="entry name" value="YlxH/NBP35"/>
</dbReference>
<evidence type="ECO:0000313" key="15">
    <source>
        <dbReference type="Proteomes" id="UP000094622"/>
    </source>
</evidence>
<dbReference type="InterPro" id="IPR000808">
    <property type="entry name" value="Mrp-like_CS"/>
</dbReference>
<evidence type="ECO:0000256" key="3">
    <source>
        <dbReference type="ARBA" id="ARBA00008205"/>
    </source>
</evidence>
<evidence type="ECO:0000256" key="2">
    <source>
        <dbReference type="ARBA" id="ARBA00007352"/>
    </source>
</evidence>
<dbReference type="GO" id="GO:0005524">
    <property type="term" value="F:ATP binding"/>
    <property type="evidence" value="ECO:0007669"/>
    <property type="project" value="UniProtKB-UniRule"/>
</dbReference>
<dbReference type="FunFam" id="3.40.50.300:FF:000709">
    <property type="entry name" value="Iron-sulfur protein NUBPL isoform X1"/>
    <property type="match status" value="1"/>
</dbReference>
<comment type="similarity">
    <text evidence="3">In the C-terminal section; belongs to the Mrp/NBP35 ATP-binding proteins family.</text>
</comment>
<dbReference type="EMBL" id="MCRJ01000145">
    <property type="protein sequence ID" value="ODN68682.1"/>
    <property type="molecule type" value="Genomic_DNA"/>
</dbReference>
<dbReference type="Gene3D" id="3.30.300.130">
    <property type="entry name" value="Fe-S cluster assembly (FSCA)"/>
    <property type="match status" value="1"/>
</dbReference>
<keyword evidence="15" id="KW-1185">Reference proteome</keyword>
<dbReference type="GO" id="GO:0046872">
    <property type="term" value="F:metal ion binding"/>
    <property type="evidence" value="ECO:0007669"/>
    <property type="project" value="UniProtKB-KW"/>
</dbReference>
<comment type="similarity">
    <text evidence="11">Belongs to the Mrp/NBP35 ATP-binding proteins family.</text>
</comment>
<evidence type="ECO:0000256" key="12">
    <source>
        <dbReference type="SAM" id="MobiDB-lite"/>
    </source>
</evidence>
<keyword evidence="7 11" id="KW-0067">ATP-binding</keyword>
<dbReference type="RefSeq" id="WP_069308211.1">
    <property type="nucleotide sequence ID" value="NZ_MCRJ01000145.1"/>
</dbReference>
<feature type="binding site" evidence="11">
    <location>
        <begin position="153"/>
        <end position="160"/>
    </location>
    <ligand>
        <name>ATP</name>
        <dbReference type="ChEBI" id="CHEBI:30616"/>
    </ligand>
</feature>